<name>A0A6H5ITL7_9HYME</name>
<protein>
    <submittedName>
        <fullName evidence="6">Uncharacterized protein</fullName>
    </submittedName>
</protein>
<feature type="site" description="Cleavage; by autolysis" evidence="4">
    <location>
        <begin position="115"/>
        <end position="116"/>
    </location>
</feature>
<evidence type="ECO:0000256" key="1">
    <source>
        <dbReference type="ARBA" id="ARBA00010872"/>
    </source>
</evidence>
<dbReference type="AlphaFoldDB" id="A0A6H5ITL7"/>
<dbReference type="GO" id="GO:0005737">
    <property type="term" value="C:cytoplasm"/>
    <property type="evidence" value="ECO:0007669"/>
    <property type="project" value="TreeGrafter"/>
</dbReference>
<dbReference type="OrthoDB" id="188713at2759"/>
<evidence type="ECO:0000256" key="2">
    <source>
        <dbReference type="PIRSR" id="PIRSR600246-1"/>
    </source>
</evidence>
<comment type="similarity">
    <text evidence="1">Belongs to the Ntn-hydrolase family.</text>
</comment>
<evidence type="ECO:0000256" key="5">
    <source>
        <dbReference type="SAM" id="MobiDB-lite"/>
    </source>
</evidence>
<accession>A0A6H5ITL7</accession>
<evidence type="ECO:0000313" key="7">
    <source>
        <dbReference type="Proteomes" id="UP000479190"/>
    </source>
</evidence>
<dbReference type="Proteomes" id="UP000479190">
    <property type="component" value="Unassembled WGS sequence"/>
</dbReference>
<dbReference type="InterPro" id="IPR000246">
    <property type="entry name" value="Peptidase_T2"/>
</dbReference>
<reference evidence="6 7" key="1">
    <citation type="submission" date="2020-02" db="EMBL/GenBank/DDBJ databases">
        <authorList>
            <person name="Ferguson B K."/>
        </authorList>
    </citation>
    <scope>NUCLEOTIDE SEQUENCE [LARGE SCALE GENOMIC DNA]</scope>
</reference>
<proteinExistence type="inferred from homology"/>
<dbReference type="Pfam" id="PF01112">
    <property type="entry name" value="Asparaginase_2"/>
    <property type="match status" value="1"/>
</dbReference>
<gene>
    <name evidence="6" type="ORF">TBRA_LOCUS11950</name>
</gene>
<keyword evidence="7" id="KW-1185">Reference proteome</keyword>
<feature type="binding site" evidence="3">
    <location>
        <begin position="167"/>
        <end position="170"/>
    </location>
    <ligand>
        <name>substrate</name>
    </ligand>
</feature>
<dbReference type="PANTHER" id="PTHR10188:SF6">
    <property type="entry name" value="N(4)-(BETA-N-ACETYLGLUCOSAMINYL)-L-ASPARAGINASE"/>
    <property type="match status" value="1"/>
</dbReference>
<feature type="binding site" evidence="3">
    <location>
        <begin position="144"/>
        <end position="147"/>
    </location>
    <ligand>
        <name>substrate</name>
    </ligand>
</feature>
<feature type="region of interest" description="Disordered" evidence="5">
    <location>
        <begin position="195"/>
        <end position="217"/>
    </location>
</feature>
<feature type="active site" description="Nucleophile" evidence="2">
    <location>
        <position position="116"/>
    </location>
</feature>
<sequence length="233" mass="24973">MDVGAVGGLRNVKDAISVARKVMENTRHSLLGGELAADFARQMGFTKESLQTEKSKKMFDDWVQNRCQPNFWEANVEPNPAESCGPYRQAQQQQVETNIDRAERQLPQSGEDQHDTIGVVALDTRGRLVSGVSTNGQNHKIAGRIGDSAVTGAGAYADGDVGAAAATGDGDIIMRFLPRYSILFGGGTDASGRLAASRHGDGGEAHGSQVSALPRRGHCSEQARRVRCVLPWL</sequence>
<evidence type="ECO:0000256" key="4">
    <source>
        <dbReference type="PIRSR" id="PIRSR600246-3"/>
    </source>
</evidence>
<dbReference type="PANTHER" id="PTHR10188">
    <property type="entry name" value="L-ASPARAGINASE"/>
    <property type="match status" value="1"/>
</dbReference>
<dbReference type="EMBL" id="CADCXV010001011">
    <property type="protein sequence ID" value="CAB0040222.1"/>
    <property type="molecule type" value="Genomic_DNA"/>
</dbReference>
<evidence type="ECO:0000313" key="6">
    <source>
        <dbReference type="EMBL" id="CAB0040222.1"/>
    </source>
</evidence>
<organism evidence="6 7">
    <name type="scientific">Trichogramma brassicae</name>
    <dbReference type="NCBI Taxonomy" id="86971"/>
    <lineage>
        <taxon>Eukaryota</taxon>
        <taxon>Metazoa</taxon>
        <taxon>Ecdysozoa</taxon>
        <taxon>Arthropoda</taxon>
        <taxon>Hexapoda</taxon>
        <taxon>Insecta</taxon>
        <taxon>Pterygota</taxon>
        <taxon>Neoptera</taxon>
        <taxon>Endopterygota</taxon>
        <taxon>Hymenoptera</taxon>
        <taxon>Apocrita</taxon>
        <taxon>Proctotrupomorpha</taxon>
        <taxon>Chalcidoidea</taxon>
        <taxon>Trichogrammatidae</taxon>
        <taxon>Trichogramma</taxon>
    </lineage>
</organism>
<dbReference type="SUPFAM" id="SSF56235">
    <property type="entry name" value="N-terminal nucleophile aminohydrolases (Ntn hydrolases)"/>
    <property type="match status" value="1"/>
</dbReference>
<dbReference type="Gene3D" id="3.60.20.30">
    <property type="entry name" value="(Glycosyl)asparaginase"/>
    <property type="match status" value="1"/>
</dbReference>
<dbReference type="GO" id="GO:0003948">
    <property type="term" value="F:N4-(beta-N-acetylglucosaminyl)-L-asparaginase activity"/>
    <property type="evidence" value="ECO:0007669"/>
    <property type="project" value="TreeGrafter"/>
</dbReference>
<evidence type="ECO:0000256" key="3">
    <source>
        <dbReference type="PIRSR" id="PIRSR600246-2"/>
    </source>
</evidence>
<dbReference type="InterPro" id="IPR029055">
    <property type="entry name" value="Ntn_hydrolases_N"/>
</dbReference>